<dbReference type="SUPFAM" id="SSF54975">
    <property type="entry name" value="Acylphosphatase/BLUF domain-like"/>
    <property type="match status" value="1"/>
</dbReference>
<dbReference type="Proteomes" id="UP000034543">
    <property type="component" value="Unassembled WGS sequence"/>
</dbReference>
<dbReference type="AlphaFoldDB" id="A0A0G1FDK3"/>
<dbReference type="InterPro" id="IPR020456">
    <property type="entry name" value="Acylphosphatase"/>
</dbReference>
<gene>
    <name evidence="8" type="ORF">UV59_C0012G0031</name>
</gene>
<evidence type="ECO:0000313" key="8">
    <source>
        <dbReference type="EMBL" id="KKS84938.1"/>
    </source>
</evidence>
<sequence>MKSVHLIISGQVQGVGFRSWMKHQADILKLTGWVKNRPDGAVEAIVSGQESSVNKLVTVCREGAPGSVVNSLTVASISNKECFSEFF</sequence>
<evidence type="ECO:0000256" key="1">
    <source>
        <dbReference type="ARBA" id="ARBA00005614"/>
    </source>
</evidence>
<comment type="caution">
    <text evidence="8">The sequence shown here is derived from an EMBL/GenBank/DDBJ whole genome shotgun (WGS) entry which is preliminary data.</text>
</comment>
<name>A0A0G1FDK3_9BACT</name>
<keyword evidence="4 5" id="KW-0378">Hydrolase</keyword>
<dbReference type="Pfam" id="PF00708">
    <property type="entry name" value="Acylphosphatase"/>
    <property type="match status" value="1"/>
</dbReference>
<evidence type="ECO:0000256" key="4">
    <source>
        <dbReference type="PROSITE-ProRule" id="PRU00520"/>
    </source>
</evidence>
<proteinExistence type="inferred from homology"/>
<organism evidence="8 9">
    <name type="scientific">Candidatus Gottesmanbacteria bacterium GW2011_GWA1_43_11</name>
    <dbReference type="NCBI Taxonomy" id="1618436"/>
    <lineage>
        <taxon>Bacteria</taxon>
        <taxon>Candidatus Gottesmaniibacteriota</taxon>
    </lineage>
</organism>
<evidence type="ECO:0000256" key="2">
    <source>
        <dbReference type="ARBA" id="ARBA00012150"/>
    </source>
</evidence>
<dbReference type="STRING" id="1618436.UV59_C0012G0031"/>
<dbReference type="PANTHER" id="PTHR47268:SF4">
    <property type="entry name" value="ACYLPHOSPHATASE"/>
    <property type="match status" value="1"/>
</dbReference>
<dbReference type="PRINTS" id="PR00112">
    <property type="entry name" value="ACYLPHPHTASE"/>
</dbReference>
<comment type="catalytic activity">
    <reaction evidence="3 4 5">
        <text>an acyl phosphate + H2O = a carboxylate + phosphate + H(+)</text>
        <dbReference type="Rhea" id="RHEA:14965"/>
        <dbReference type="ChEBI" id="CHEBI:15377"/>
        <dbReference type="ChEBI" id="CHEBI:15378"/>
        <dbReference type="ChEBI" id="CHEBI:29067"/>
        <dbReference type="ChEBI" id="CHEBI:43474"/>
        <dbReference type="ChEBI" id="CHEBI:59918"/>
        <dbReference type="EC" id="3.6.1.7"/>
    </reaction>
</comment>
<evidence type="ECO:0000259" key="7">
    <source>
        <dbReference type="PROSITE" id="PS51160"/>
    </source>
</evidence>
<feature type="active site" evidence="4">
    <location>
        <position position="36"/>
    </location>
</feature>
<dbReference type="InterPro" id="IPR036046">
    <property type="entry name" value="Acylphosphatase-like_dom_sf"/>
</dbReference>
<dbReference type="PROSITE" id="PS00150">
    <property type="entry name" value="ACYLPHOSPHATASE_1"/>
    <property type="match status" value="1"/>
</dbReference>
<evidence type="ECO:0000313" key="9">
    <source>
        <dbReference type="Proteomes" id="UP000034543"/>
    </source>
</evidence>
<dbReference type="PROSITE" id="PS00151">
    <property type="entry name" value="ACYLPHOSPHATASE_2"/>
    <property type="match status" value="1"/>
</dbReference>
<comment type="similarity">
    <text evidence="1 6">Belongs to the acylphosphatase family.</text>
</comment>
<feature type="active site" evidence="4">
    <location>
        <position position="18"/>
    </location>
</feature>
<accession>A0A0G1FDK3</accession>
<dbReference type="InterPro" id="IPR001792">
    <property type="entry name" value="Acylphosphatase-like_dom"/>
</dbReference>
<reference evidence="8 9" key="1">
    <citation type="journal article" date="2015" name="Nature">
        <title>rRNA introns, odd ribosomes, and small enigmatic genomes across a large radiation of phyla.</title>
        <authorList>
            <person name="Brown C.T."/>
            <person name="Hug L.A."/>
            <person name="Thomas B.C."/>
            <person name="Sharon I."/>
            <person name="Castelle C.J."/>
            <person name="Singh A."/>
            <person name="Wilkins M.J."/>
            <person name="Williams K.H."/>
            <person name="Banfield J.F."/>
        </authorList>
    </citation>
    <scope>NUCLEOTIDE SEQUENCE [LARGE SCALE GENOMIC DNA]</scope>
</reference>
<evidence type="ECO:0000256" key="3">
    <source>
        <dbReference type="ARBA" id="ARBA00047645"/>
    </source>
</evidence>
<dbReference type="InterPro" id="IPR017968">
    <property type="entry name" value="Acylphosphatase_CS"/>
</dbReference>
<evidence type="ECO:0000256" key="5">
    <source>
        <dbReference type="RuleBase" id="RU000553"/>
    </source>
</evidence>
<dbReference type="EMBL" id="LCFB01000012">
    <property type="protein sequence ID" value="KKS84938.1"/>
    <property type="molecule type" value="Genomic_DNA"/>
</dbReference>
<dbReference type="Gene3D" id="3.30.70.100">
    <property type="match status" value="1"/>
</dbReference>
<dbReference type="EC" id="3.6.1.7" evidence="2 4"/>
<dbReference type="PANTHER" id="PTHR47268">
    <property type="entry name" value="ACYLPHOSPHATASE"/>
    <property type="match status" value="1"/>
</dbReference>
<dbReference type="GO" id="GO:0003998">
    <property type="term" value="F:acylphosphatase activity"/>
    <property type="evidence" value="ECO:0007669"/>
    <property type="project" value="UniProtKB-EC"/>
</dbReference>
<protein>
    <recommendedName>
        <fullName evidence="2 4">Acylphosphatase</fullName>
        <ecNumber evidence="2 4">3.6.1.7</ecNumber>
    </recommendedName>
</protein>
<dbReference type="PROSITE" id="PS51160">
    <property type="entry name" value="ACYLPHOSPHATASE_3"/>
    <property type="match status" value="1"/>
</dbReference>
<feature type="domain" description="Acylphosphatase-like" evidence="7">
    <location>
        <begin position="3"/>
        <end position="87"/>
    </location>
</feature>
<evidence type="ECO:0000256" key="6">
    <source>
        <dbReference type="RuleBase" id="RU004168"/>
    </source>
</evidence>